<accession>A0A1G8BB29</accession>
<dbReference type="STRING" id="262004.SAMN04489796_102193"/>
<dbReference type="EMBL" id="FNCZ01000002">
    <property type="protein sequence ID" value="SDH29780.1"/>
    <property type="molecule type" value="Genomic_DNA"/>
</dbReference>
<dbReference type="AlphaFoldDB" id="A0A1G8BB29"/>
<reference evidence="3" key="1">
    <citation type="submission" date="2016-10" db="EMBL/GenBank/DDBJ databases">
        <authorList>
            <person name="Varghese N."/>
            <person name="Submissions S."/>
        </authorList>
    </citation>
    <scope>NUCLEOTIDE SEQUENCE [LARGE SCALE GENOMIC DNA]</scope>
    <source>
        <strain evidence="3">DSM 15363</strain>
    </source>
</reference>
<keyword evidence="1" id="KW-0472">Membrane</keyword>
<evidence type="ECO:0000313" key="2">
    <source>
        <dbReference type="EMBL" id="SDH29780.1"/>
    </source>
</evidence>
<dbReference type="OrthoDB" id="1036975at2"/>
<keyword evidence="3" id="KW-1185">Reference proteome</keyword>
<dbReference type="InterPro" id="IPR036737">
    <property type="entry name" value="OmpA-like_sf"/>
</dbReference>
<dbReference type="Gene3D" id="3.30.1330.60">
    <property type="entry name" value="OmpA-like domain"/>
    <property type="match status" value="1"/>
</dbReference>
<evidence type="ECO:0000313" key="3">
    <source>
        <dbReference type="Proteomes" id="UP000199492"/>
    </source>
</evidence>
<keyword evidence="1" id="KW-1133">Transmembrane helix</keyword>
<dbReference type="Proteomes" id="UP000199492">
    <property type="component" value="Unassembled WGS sequence"/>
</dbReference>
<protein>
    <recommendedName>
        <fullName evidence="4">OmpA family protein</fullName>
    </recommendedName>
</protein>
<feature type="transmembrane region" description="Helical" evidence="1">
    <location>
        <begin position="12"/>
        <end position="36"/>
    </location>
</feature>
<proteinExistence type="predicted"/>
<dbReference type="RefSeq" id="WP_092467073.1">
    <property type="nucleotide sequence ID" value="NZ_FNCZ01000002.1"/>
</dbReference>
<organism evidence="2 3">
    <name type="scientific">Winogradskyella thalassocola</name>
    <dbReference type="NCBI Taxonomy" id="262004"/>
    <lineage>
        <taxon>Bacteria</taxon>
        <taxon>Pseudomonadati</taxon>
        <taxon>Bacteroidota</taxon>
        <taxon>Flavobacteriia</taxon>
        <taxon>Flavobacteriales</taxon>
        <taxon>Flavobacteriaceae</taxon>
        <taxon>Winogradskyella</taxon>
    </lineage>
</organism>
<name>A0A1G8BB29_9FLAO</name>
<keyword evidence="1" id="KW-0812">Transmembrane</keyword>
<evidence type="ECO:0008006" key="4">
    <source>
        <dbReference type="Google" id="ProtNLM"/>
    </source>
</evidence>
<sequence length="225" mass="26228">MSKKDKGDFFWVSYADLMTTLFFVMLVLFVLTVVYLKLDQQKMVATLEDLKKIVQLDEQFKPLEEDGDFIYLEECKKFVAKSLRGIEIFDPGKSEVLEQHKQTTIEIGEKIKGFLEKLQNDNKDFSYLLVIEGNMANTYDKRYSENNSDGYKKSYERALAVYNLWLANNINFRKDNVEVLISGSGYNGLCRESRSIGDYKKGEDVESYNKRFSIQIIPKVTNKYE</sequence>
<gene>
    <name evidence="2" type="ORF">SAMN04489796_102193</name>
</gene>
<evidence type="ECO:0000256" key="1">
    <source>
        <dbReference type="SAM" id="Phobius"/>
    </source>
</evidence>